<evidence type="ECO:0000256" key="4">
    <source>
        <dbReference type="ARBA" id="ARBA00023136"/>
    </source>
</evidence>
<evidence type="ECO:0000256" key="1">
    <source>
        <dbReference type="ARBA" id="ARBA00004141"/>
    </source>
</evidence>
<feature type="transmembrane region" description="Helical" evidence="6">
    <location>
        <begin position="38"/>
        <end position="63"/>
    </location>
</feature>
<feature type="transmembrane region" description="Helical" evidence="6">
    <location>
        <begin position="75"/>
        <end position="94"/>
    </location>
</feature>
<gene>
    <name evidence="8" type="ORF">RM555_25880</name>
</gene>
<evidence type="ECO:0000256" key="6">
    <source>
        <dbReference type="SAM" id="Phobius"/>
    </source>
</evidence>
<dbReference type="RefSeq" id="WP_311414190.1">
    <property type="nucleotide sequence ID" value="NZ_JAVRFL010000039.1"/>
</dbReference>
<feature type="domain" description="RDD" evidence="7">
    <location>
        <begin position="32"/>
        <end position="170"/>
    </location>
</feature>
<organism evidence="8 9">
    <name type="scientific">Micromonospora reichwaldensis</name>
    <dbReference type="NCBI Taxonomy" id="3075516"/>
    <lineage>
        <taxon>Bacteria</taxon>
        <taxon>Bacillati</taxon>
        <taxon>Actinomycetota</taxon>
        <taxon>Actinomycetes</taxon>
        <taxon>Micromonosporales</taxon>
        <taxon>Micromonosporaceae</taxon>
        <taxon>Micromonospora</taxon>
    </lineage>
</organism>
<evidence type="ECO:0000256" key="5">
    <source>
        <dbReference type="SAM" id="MobiDB-lite"/>
    </source>
</evidence>
<evidence type="ECO:0000313" key="9">
    <source>
        <dbReference type="Proteomes" id="UP001180973"/>
    </source>
</evidence>
<protein>
    <submittedName>
        <fullName evidence="8">RDD family protein</fullName>
    </submittedName>
</protein>
<dbReference type="PANTHER" id="PTHR38480">
    <property type="entry name" value="SLR0254 PROTEIN"/>
    <property type="match status" value="1"/>
</dbReference>
<name>A0ABU2X2M3_9ACTN</name>
<evidence type="ECO:0000259" key="7">
    <source>
        <dbReference type="Pfam" id="PF06271"/>
    </source>
</evidence>
<accession>A0ABU2X2M3</accession>
<proteinExistence type="predicted"/>
<evidence type="ECO:0000313" key="8">
    <source>
        <dbReference type="EMBL" id="MDT0532435.1"/>
    </source>
</evidence>
<comment type="caution">
    <text evidence="8">The sequence shown here is derived from an EMBL/GenBank/DDBJ whole genome shotgun (WGS) entry which is preliminary data.</text>
</comment>
<keyword evidence="3 6" id="KW-1133">Transmembrane helix</keyword>
<keyword evidence="4 6" id="KW-0472">Membrane</keyword>
<feature type="compositionally biased region" description="Low complexity" evidence="5">
    <location>
        <begin position="320"/>
        <end position="369"/>
    </location>
</feature>
<keyword evidence="2 6" id="KW-0812">Transmembrane</keyword>
<evidence type="ECO:0000256" key="2">
    <source>
        <dbReference type="ARBA" id="ARBA00022692"/>
    </source>
</evidence>
<sequence>MRAQPRPPARPAPWGDAGLVSGEAVELDVRAARIGSRVLALLLDVLAQAALMLVLSMSVGVALLNLPDGLVDGALAGGIATVGLILVLVGYPVLCERFNHGRTLGKMAVGLRVVSADGAPVAARQSLIRALVGVAVEWPGLVLPLVSWVAGVTVMVTDRRGRRLGDLVAGTLVVHTRTATAWRPVPTAVPALAGWAGAVDLSRLDDGLALAARQYLARVHHLAEPARARLGHGLWTEISAVITPPPPPGMPESVYLAAVLGERHRRARYRLGLGRSAAATLWPELTLHPPAPPRATPSAAGPAGVATSEGADGPDSTARPAGAVPPGTVRPAVPVGAPAAVPIQPVPGVRPAVAPAAPTGGVPVPDAGT</sequence>
<dbReference type="EMBL" id="JAVRFL010000039">
    <property type="protein sequence ID" value="MDT0532435.1"/>
    <property type="molecule type" value="Genomic_DNA"/>
</dbReference>
<reference evidence="8" key="1">
    <citation type="submission" date="2023-09" db="EMBL/GenBank/DDBJ databases">
        <title>30 novel species of actinomycetes from the DSMZ collection.</title>
        <authorList>
            <person name="Nouioui I."/>
        </authorList>
    </citation>
    <scope>NUCLEOTIDE SEQUENCE</scope>
    <source>
        <strain evidence="8">DSM 115977</strain>
    </source>
</reference>
<comment type="subcellular location">
    <subcellularLocation>
        <location evidence="1">Membrane</location>
        <topology evidence="1">Multi-pass membrane protein</topology>
    </subcellularLocation>
</comment>
<dbReference type="Pfam" id="PF06271">
    <property type="entry name" value="RDD"/>
    <property type="match status" value="1"/>
</dbReference>
<dbReference type="PANTHER" id="PTHR38480:SF1">
    <property type="entry name" value="SLR0254 PROTEIN"/>
    <property type="match status" value="1"/>
</dbReference>
<feature type="region of interest" description="Disordered" evidence="5">
    <location>
        <begin position="285"/>
        <end position="369"/>
    </location>
</feature>
<dbReference type="InterPro" id="IPR010432">
    <property type="entry name" value="RDD"/>
</dbReference>
<dbReference type="Proteomes" id="UP001180973">
    <property type="component" value="Unassembled WGS sequence"/>
</dbReference>
<keyword evidence="9" id="KW-1185">Reference proteome</keyword>
<evidence type="ECO:0000256" key="3">
    <source>
        <dbReference type="ARBA" id="ARBA00022989"/>
    </source>
</evidence>